<evidence type="ECO:0000313" key="7">
    <source>
        <dbReference type="EMBL" id="GAA4343687.1"/>
    </source>
</evidence>
<dbReference type="CDD" id="cd16917">
    <property type="entry name" value="HATPase_UhpB-NarQ-NarX-like"/>
    <property type="match status" value="1"/>
</dbReference>
<dbReference type="InterPro" id="IPR050482">
    <property type="entry name" value="Sensor_HK_TwoCompSys"/>
</dbReference>
<dbReference type="EMBL" id="BAABFO010000040">
    <property type="protein sequence ID" value="GAA4343687.1"/>
    <property type="molecule type" value="Genomic_DNA"/>
</dbReference>
<dbReference type="InterPro" id="IPR000014">
    <property type="entry name" value="PAS"/>
</dbReference>
<dbReference type="Pfam" id="PF02518">
    <property type="entry name" value="HATPase_c"/>
    <property type="match status" value="1"/>
</dbReference>
<feature type="transmembrane region" description="Helical" evidence="4">
    <location>
        <begin position="39"/>
        <end position="58"/>
    </location>
</feature>
<dbReference type="Gene3D" id="1.20.5.1930">
    <property type="match status" value="1"/>
</dbReference>
<keyword evidence="4" id="KW-0812">Transmembrane</keyword>
<dbReference type="Pfam" id="PF00989">
    <property type="entry name" value="PAS"/>
    <property type="match status" value="1"/>
</dbReference>
<dbReference type="PROSITE" id="PS50113">
    <property type="entry name" value="PAC"/>
    <property type="match status" value="1"/>
</dbReference>
<dbReference type="InterPro" id="IPR035965">
    <property type="entry name" value="PAS-like_dom_sf"/>
</dbReference>
<accession>A0ABP8HSG5</accession>
<dbReference type="Gene3D" id="3.30.565.10">
    <property type="entry name" value="Histidine kinase-like ATPase, C-terminal domain"/>
    <property type="match status" value="1"/>
</dbReference>
<proteinExistence type="predicted"/>
<dbReference type="InterPro" id="IPR000700">
    <property type="entry name" value="PAS-assoc_C"/>
</dbReference>
<dbReference type="PROSITE" id="PS50109">
    <property type="entry name" value="HIS_KIN"/>
    <property type="match status" value="1"/>
</dbReference>
<evidence type="ECO:0000256" key="1">
    <source>
        <dbReference type="ARBA" id="ARBA00022679"/>
    </source>
</evidence>
<dbReference type="Pfam" id="PF07730">
    <property type="entry name" value="HisKA_3"/>
    <property type="match status" value="1"/>
</dbReference>
<dbReference type="NCBIfam" id="TIGR00229">
    <property type="entry name" value="sensory_box"/>
    <property type="match status" value="1"/>
</dbReference>
<evidence type="ECO:0008006" key="9">
    <source>
        <dbReference type="Google" id="ProtNLM"/>
    </source>
</evidence>
<reference evidence="8" key="1">
    <citation type="journal article" date="2019" name="Int. J. Syst. Evol. Microbiol.">
        <title>The Global Catalogue of Microorganisms (GCM) 10K type strain sequencing project: providing services to taxonomists for standard genome sequencing and annotation.</title>
        <authorList>
            <consortium name="The Broad Institute Genomics Platform"/>
            <consortium name="The Broad Institute Genome Sequencing Center for Infectious Disease"/>
            <person name="Wu L."/>
            <person name="Ma J."/>
        </authorList>
    </citation>
    <scope>NUCLEOTIDE SEQUENCE [LARGE SCALE GENOMIC DNA]</scope>
    <source>
        <strain evidence="8">JCM 17666</strain>
    </source>
</reference>
<keyword evidence="8" id="KW-1185">Reference proteome</keyword>
<dbReference type="SUPFAM" id="SSF55785">
    <property type="entry name" value="PYP-like sensor domain (PAS domain)"/>
    <property type="match status" value="1"/>
</dbReference>
<feature type="domain" description="PAC" evidence="6">
    <location>
        <begin position="159"/>
        <end position="209"/>
    </location>
</feature>
<gene>
    <name evidence="7" type="ORF">GCM10023144_46860</name>
</gene>
<keyword evidence="1" id="KW-0808">Transferase</keyword>
<keyword evidence="2" id="KW-0418">Kinase</keyword>
<dbReference type="Gene3D" id="3.30.450.20">
    <property type="entry name" value="PAS domain"/>
    <property type="match status" value="1"/>
</dbReference>
<evidence type="ECO:0000256" key="2">
    <source>
        <dbReference type="ARBA" id="ARBA00022777"/>
    </source>
</evidence>
<dbReference type="PANTHER" id="PTHR24421">
    <property type="entry name" value="NITRATE/NITRITE SENSOR PROTEIN NARX-RELATED"/>
    <property type="match status" value="1"/>
</dbReference>
<dbReference type="SUPFAM" id="SSF55874">
    <property type="entry name" value="ATPase domain of HSP90 chaperone/DNA topoisomerase II/histidine kinase"/>
    <property type="match status" value="1"/>
</dbReference>
<evidence type="ECO:0000259" key="5">
    <source>
        <dbReference type="PROSITE" id="PS50109"/>
    </source>
</evidence>
<feature type="domain" description="Histidine kinase" evidence="5">
    <location>
        <begin position="235"/>
        <end position="429"/>
    </location>
</feature>
<name>A0ABP8HSG5_9BURK</name>
<protein>
    <recommendedName>
        <fullName evidence="9">Histidine kinase</fullName>
    </recommendedName>
</protein>
<keyword evidence="4" id="KW-1133">Transmembrane helix</keyword>
<evidence type="ECO:0000256" key="4">
    <source>
        <dbReference type="SAM" id="Phobius"/>
    </source>
</evidence>
<organism evidence="7 8">
    <name type="scientific">Pigmentiphaga soli</name>
    <dbReference type="NCBI Taxonomy" id="1007095"/>
    <lineage>
        <taxon>Bacteria</taxon>
        <taxon>Pseudomonadati</taxon>
        <taxon>Pseudomonadota</taxon>
        <taxon>Betaproteobacteria</taxon>
        <taxon>Burkholderiales</taxon>
        <taxon>Alcaligenaceae</taxon>
        <taxon>Pigmentiphaga</taxon>
    </lineage>
</organism>
<dbReference type="SMART" id="SM00091">
    <property type="entry name" value="PAS"/>
    <property type="match status" value="1"/>
</dbReference>
<dbReference type="SMART" id="SM00387">
    <property type="entry name" value="HATPase_c"/>
    <property type="match status" value="1"/>
</dbReference>
<dbReference type="CDD" id="cd00130">
    <property type="entry name" value="PAS"/>
    <property type="match status" value="1"/>
</dbReference>
<keyword evidence="4" id="KW-0472">Membrane</keyword>
<evidence type="ECO:0000313" key="8">
    <source>
        <dbReference type="Proteomes" id="UP001501671"/>
    </source>
</evidence>
<keyword evidence="3" id="KW-0902">Two-component regulatory system</keyword>
<comment type="caution">
    <text evidence="7">The sequence shown here is derived from an EMBL/GenBank/DDBJ whole genome shotgun (WGS) entry which is preliminary data.</text>
</comment>
<dbReference type="InterPro" id="IPR036890">
    <property type="entry name" value="HATPase_C_sf"/>
</dbReference>
<dbReference type="InterPro" id="IPR011712">
    <property type="entry name" value="Sig_transdc_His_kin_sub3_dim/P"/>
</dbReference>
<dbReference type="InterPro" id="IPR003594">
    <property type="entry name" value="HATPase_dom"/>
</dbReference>
<dbReference type="Proteomes" id="UP001501671">
    <property type="component" value="Unassembled WGS sequence"/>
</dbReference>
<dbReference type="PANTHER" id="PTHR24421:SF59">
    <property type="entry name" value="OXYGEN SENSOR HISTIDINE KINASE NREB"/>
    <property type="match status" value="1"/>
</dbReference>
<dbReference type="InterPro" id="IPR013767">
    <property type="entry name" value="PAS_fold"/>
</dbReference>
<evidence type="ECO:0000259" key="6">
    <source>
        <dbReference type="PROSITE" id="PS50113"/>
    </source>
</evidence>
<sequence>MIAAGASLLISIAAGGVTWRALAPHLAAADTAWLVRAGLLAVVAAGIAAAVLLFWSALAMRRTRAAAASAALDAQSRERRNAARLDGIIRSAMEAIIVVDDAQRVVLFNPMAEKLFLCSAAEATGAALDRFIPERYRAGHKEDVERFGRTGVSERQMGKQRRLYALRANGTEFPIEASISQYQEGGRRLYTVMLRDITARVEAEDALRASREELRLLSGSIQAAREDEKTRIARELHDDLGQQLTALKMDVTILEDELQAGTERGPLLSHLKGMYELLDATVASVRRIAADLRPVMLDDLGLAPAVEWLVNDFTQRYRLRVDAELDVGPVPFRPEAATAIFRIVQEGLTNVARHANATQVWLEVLREGERFVVRIADDGRGMPAEAVPGRKSFGLLGVRERARMLDGRVTIDSVPGRGFRLQVDLPLAAVLVQPEPAGAAP</sequence>
<evidence type="ECO:0000256" key="3">
    <source>
        <dbReference type="ARBA" id="ARBA00023012"/>
    </source>
</evidence>
<dbReference type="InterPro" id="IPR005467">
    <property type="entry name" value="His_kinase_dom"/>
</dbReference>